<gene>
    <name evidence="7" type="ORF">SAMN05216258_101452</name>
</gene>
<evidence type="ECO:0000256" key="2">
    <source>
        <dbReference type="ARBA" id="ARBA00005722"/>
    </source>
</evidence>
<evidence type="ECO:0000313" key="8">
    <source>
        <dbReference type="Proteomes" id="UP000199377"/>
    </source>
</evidence>
<evidence type="ECO:0000256" key="1">
    <source>
        <dbReference type="ARBA" id="ARBA00004442"/>
    </source>
</evidence>
<dbReference type="AlphaFoldDB" id="A0A1I3BZJ7"/>
<dbReference type="SUPFAM" id="SSF56925">
    <property type="entry name" value="OMPA-like"/>
    <property type="match status" value="1"/>
</dbReference>
<comment type="subcellular location">
    <subcellularLocation>
        <location evidence="1">Cell outer membrane</location>
    </subcellularLocation>
</comment>
<evidence type="ECO:0000256" key="5">
    <source>
        <dbReference type="ARBA" id="ARBA00023237"/>
    </source>
</evidence>
<dbReference type="RefSeq" id="WP_092857383.1">
    <property type="nucleotide sequence ID" value="NZ_FOQH01000001.1"/>
</dbReference>
<proteinExistence type="inferred from homology"/>
<dbReference type="PANTHER" id="PTHR38776:SF1">
    <property type="entry name" value="MLTA-INTERACTING PROTEIN-RELATED"/>
    <property type="match status" value="1"/>
</dbReference>
<evidence type="ECO:0000256" key="6">
    <source>
        <dbReference type="SAM" id="SignalP"/>
    </source>
</evidence>
<dbReference type="GO" id="GO:0009279">
    <property type="term" value="C:cell outer membrane"/>
    <property type="evidence" value="ECO:0007669"/>
    <property type="project" value="UniProtKB-SubCell"/>
</dbReference>
<dbReference type="Pfam" id="PF06629">
    <property type="entry name" value="MipA"/>
    <property type="match status" value="1"/>
</dbReference>
<dbReference type="OrthoDB" id="5462484at2"/>
<dbReference type="InterPro" id="IPR010583">
    <property type="entry name" value="MipA"/>
</dbReference>
<dbReference type="EMBL" id="FOQH01000001">
    <property type="protein sequence ID" value="SFH67496.1"/>
    <property type="molecule type" value="Genomic_DNA"/>
</dbReference>
<organism evidence="7 8">
    <name type="scientific">Albimonas pacifica</name>
    <dbReference type="NCBI Taxonomy" id="1114924"/>
    <lineage>
        <taxon>Bacteria</taxon>
        <taxon>Pseudomonadati</taxon>
        <taxon>Pseudomonadota</taxon>
        <taxon>Alphaproteobacteria</taxon>
        <taxon>Rhodobacterales</taxon>
        <taxon>Paracoccaceae</taxon>
        <taxon>Albimonas</taxon>
    </lineage>
</organism>
<dbReference type="STRING" id="1114924.SAMN05216258_101452"/>
<name>A0A1I3BZJ7_9RHOB</name>
<keyword evidence="8" id="KW-1185">Reference proteome</keyword>
<evidence type="ECO:0000256" key="3">
    <source>
        <dbReference type="ARBA" id="ARBA00022729"/>
    </source>
</evidence>
<reference evidence="7 8" key="1">
    <citation type="submission" date="2016-10" db="EMBL/GenBank/DDBJ databases">
        <authorList>
            <person name="de Groot N.N."/>
        </authorList>
    </citation>
    <scope>NUCLEOTIDE SEQUENCE [LARGE SCALE GENOMIC DNA]</scope>
    <source>
        <strain evidence="7 8">CGMCC 1.11030</strain>
    </source>
</reference>
<evidence type="ECO:0000256" key="4">
    <source>
        <dbReference type="ARBA" id="ARBA00023136"/>
    </source>
</evidence>
<keyword evidence="5" id="KW-0998">Cell outer membrane</keyword>
<evidence type="ECO:0000313" key="7">
    <source>
        <dbReference type="EMBL" id="SFH67496.1"/>
    </source>
</evidence>
<keyword evidence="4" id="KW-0472">Membrane</keyword>
<comment type="similarity">
    <text evidence="2">Belongs to the MipA/OmpV family.</text>
</comment>
<protein>
    <submittedName>
        <fullName evidence="7">Outer membrane scaffolding protein for murein synthesis, MipA/OmpV family</fullName>
    </submittedName>
</protein>
<feature type="chain" id="PRO_5011761874" evidence="6">
    <location>
        <begin position="23"/>
        <end position="279"/>
    </location>
</feature>
<accession>A0A1I3BZJ7</accession>
<dbReference type="InterPro" id="IPR011250">
    <property type="entry name" value="OMP/PagP_B-barrel"/>
</dbReference>
<feature type="signal peptide" evidence="6">
    <location>
        <begin position="1"/>
        <end position="22"/>
    </location>
</feature>
<dbReference type="PANTHER" id="PTHR38776">
    <property type="entry name" value="MLTA-INTERACTING PROTEIN-RELATED"/>
    <property type="match status" value="1"/>
</dbReference>
<sequence length="279" mass="28918">MVPGSARAALLPLFGWASPALAGGDFPIPIPLDHLPNVVAVGVGFAPTWLGSDDDFLGAAPAAMLETPLGRLTVLGNYAALNLLETRFDRSGWRAGPAAIYRFGRSDVDDPVVARLPEVDDSLELGVNLGYEFVDPARPARRLALGADLTFDVTEGDGAAALNLYARAVHPLPWPGGAVAALAGVTLTNDAYAERYWSVSAAGAAASGLPAFDAGGPGRDLRVGFGVLQSLSPRWHLGAGAVYSRLLGDAADTPIVARRGDADQLLFGLGVAYAWGFEG</sequence>
<keyword evidence="3 6" id="KW-0732">Signal</keyword>
<dbReference type="Proteomes" id="UP000199377">
    <property type="component" value="Unassembled WGS sequence"/>
</dbReference>